<evidence type="ECO:0000259" key="2">
    <source>
        <dbReference type="PROSITE" id="PS51186"/>
    </source>
</evidence>
<dbReference type="InterPro" id="IPR000182">
    <property type="entry name" value="GNAT_dom"/>
</dbReference>
<dbReference type="EMBL" id="JBHSKD010000029">
    <property type="protein sequence ID" value="MFC5179562.1"/>
    <property type="molecule type" value="Genomic_DNA"/>
</dbReference>
<evidence type="ECO:0000313" key="4">
    <source>
        <dbReference type="Proteomes" id="UP001596087"/>
    </source>
</evidence>
<accession>A0ABW0BQT3</accession>
<dbReference type="Pfam" id="PF13523">
    <property type="entry name" value="Acetyltransf_8"/>
    <property type="match status" value="1"/>
</dbReference>
<feature type="domain" description="N-acetyltransferase" evidence="2">
    <location>
        <begin position="10"/>
        <end position="179"/>
    </location>
</feature>
<dbReference type="PANTHER" id="PTHR31438">
    <property type="entry name" value="LYSINE N-ACYLTRANSFERASE C17G9.06C-RELATED"/>
    <property type="match status" value="1"/>
</dbReference>
<gene>
    <name evidence="3" type="ORF">ACFPGP_23015</name>
</gene>
<dbReference type="Gene3D" id="3.40.630.30">
    <property type="match status" value="1"/>
</dbReference>
<keyword evidence="4" id="KW-1185">Reference proteome</keyword>
<dbReference type="EC" id="2.3.1.-" evidence="3"/>
<keyword evidence="3" id="KW-0808">Transferase</keyword>
<name>A0ABW0BQT3_9ACTN</name>
<dbReference type="PROSITE" id="PS51186">
    <property type="entry name" value="GNAT"/>
    <property type="match status" value="1"/>
</dbReference>
<dbReference type="PANTHER" id="PTHR31438:SF1">
    <property type="entry name" value="LYSINE N-ACYLTRANSFERASE C17G9.06C-RELATED"/>
    <property type="match status" value="1"/>
</dbReference>
<keyword evidence="1" id="KW-0046">Antibiotic resistance</keyword>
<dbReference type="SUPFAM" id="SSF55729">
    <property type="entry name" value="Acyl-CoA N-acyltransferases (Nat)"/>
    <property type="match status" value="1"/>
</dbReference>
<dbReference type="GO" id="GO:0016746">
    <property type="term" value="F:acyltransferase activity"/>
    <property type="evidence" value="ECO:0007669"/>
    <property type="project" value="UniProtKB-KW"/>
</dbReference>
<dbReference type="RefSeq" id="WP_378593842.1">
    <property type="nucleotide sequence ID" value="NZ_JBHSKD010000029.1"/>
</dbReference>
<organism evidence="3 4">
    <name type="scientific">Nocardioides taihuensis</name>
    <dbReference type="NCBI Taxonomy" id="1835606"/>
    <lineage>
        <taxon>Bacteria</taxon>
        <taxon>Bacillati</taxon>
        <taxon>Actinomycetota</taxon>
        <taxon>Actinomycetes</taxon>
        <taxon>Propionibacteriales</taxon>
        <taxon>Nocardioidaceae</taxon>
        <taxon>Nocardioides</taxon>
    </lineage>
</organism>
<dbReference type="InterPro" id="IPR016181">
    <property type="entry name" value="Acyl_CoA_acyltransferase"/>
</dbReference>
<sequence>MRGGEVDLTVVLRPMTRGDLPDVARWRAAPHVRKWFGADGESDLAAVTAHYGPRIDGTSPTRMWVVEANGRSVGWVQDYRLRDYPEYAVLTPDPEAVGVDYAIGERAFTGRGVGTAMLRAWLRSAGERYPDVASYWSAPDHRNVASLRVLEKVGFEQGAWFDEPQRDGSVATVVGCTFRVTRHAP</sequence>
<protein>
    <submittedName>
        <fullName evidence="3">GNAT family N-acetyltransferase</fullName>
        <ecNumber evidence="3">2.3.1.-</ecNumber>
    </submittedName>
</protein>
<evidence type="ECO:0000313" key="3">
    <source>
        <dbReference type="EMBL" id="MFC5179562.1"/>
    </source>
</evidence>
<keyword evidence="3" id="KW-0012">Acyltransferase</keyword>
<reference evidence="4" key="1">
    <citation type="journal article" date="2019" name="Int. J. Syst. Evol. Microbiol.">
        <title>The Global Catalogue of Microorganisms (GCM) 10K type strain sequencing project: providing services to taxonomists for standard genome sequencing and annotation.</title>
        <authorList>
            <consortium name="The Broad Institute Genomics Platform"/>
            <consortium name="The Broad Institute Genome Sequencing Center for Infectious Disease"/>
            <person name="Wu L."/>
            <person name="Ma J."/>
        </authorList>
    </citation>
    <scope>NUCLEOTIDE SEQUENCE [LARGE SCALE GENOMIC DNA]</scope>
    <source>
        <strain evidence="4">DFY41</strain>
    </source>
</reference>
<proteinExistence type="predicted"/>
<evidence type="ECO:0000256" key="1">
    <source>
        <dbReference type="ARBA" id="ARBA00023251"/>
    </source>
</evidence>
<dbReference type="Proteomes" id="UP001596087">
    <property type="component" value="Unassembled WGS sequence"/>
</dbReference>
<comment type="caution">
    <text evidence="3">The sequence shown here is derived from an EMBL/GenBank/DDBJ whole genome shotgun (WGS) entry which is preliminary data.</text>
</comment>